<evidence type="ECO:0000256" key="2">
    <source>
        <dbReference type="ARBA" id="ARBA00022630"/>
    </source>
</evidence>
<keyword evidence="2" id="KW-0285">Flavoprotein</keyword>
<dbReference type="GO" id="GO:0016491">
    <property type="term" value="F:oxidoreductase activity"/>
    <property type="evidence" value="ECO:0007669"/>
    <property type="project" value="UniProtKB-KW"/>
</dbReference>
<dbReference type="PRINTS" id="PR00411">
    <property type="entry name" value="PNDRDTASEI"/>
</dbReference>
<dbReference type="PANTHER" id="PTHR43624">
    <property type="entry name" value="ELECTRON TRANSFER FLAVOPROTEIN-QUINONE OXIDOREDUCTASE YDIS-RELATED"/>
    <property type="match status" value="1"/>
</dbReference>
<evidence type="ECO:0000256" key="3">
    <source>
        <dbReference type="ARBA" id="ARBA00022827"/>
    </source>
</evidence>
<protein>
    <submittedName>
        <fullName evidence="7">Protein FixC</fullName>
    </submittedName>
</protein>
<feature type="domain" description="FixC-like C-terminal" evidence="6">
    <location>
        <begin position="367"/>
        <end position="428"/>
    </location>
</feature>
<dbReference type="EMBL" id="AUZY01002067">
    <property type="protein sequence ID" value="EQD73157.1"/>
    <property type="molecule type" value="Genomic_DNA"/>
</dbReference>
<dbReference type="PANTHER" id="PTHR43624:SF2">
    <property type="entry name" value="ELECTRON TRANSFER FLAVOPROTEIN-QUINONE OXIDOREDUCTASE YDIS-RELATED"/>
    <property type="match status" value="1"/>
</dbReference>
<sequence>MEKFDVVVVGAGLAGSMAAYVAAKAGLQVLLAERGTKPGTKTVSGGLLYSHGLSRSFPEFWKEDPCPVERAISRNVVSFLTARQAASLDFYDEAFSAPPFNAFSVLRSRLDPWLAAKAEAAGAVPVYGVKVDSLLKQNDRVVGIRSGGDDVGAEIVIVAEGVNTLTSRQAGIQPETLPETVGVGVKQVIGLPPGEVERRFQLRGIEGTQITTIGFPAGIEGGAFLYTNRDSLSLGMIVNMRSLVDHDVRMYEILEEFKQHPLVSRWIEGGSLLEYSGCFVGEGGYGSIPPLWGDGFLLAGSAAGLFLNTGFTLRGMDFALESGQIAGRVAVEAVRAKQTNSAFLARYRDQLASSFVLRQLKSYRKYPKVFANPRLYARYPEILTSLLHRAYFVDGTDKPHLRALLRESYRGKASLIGLGRDMLQAMRTL</sequence>
<proteinExistence type="predicted"/>
<comment type="cofactor">
    <cofactor evidence="1">
        <name>FAD</name>
        <dbReference type="ChEBI" id="CHEBI:57692"/>
    </cofactor>
</comment>
<organism evidence="7">
    <name type="scientific">mine drainage metagenome</name>
    <dbReference type="NCBI Taxonomy" id="410659"/>
    <lineage>
        <taxon>unclassified sequences</taxon>
        <taxon>metagenomes</taxon>
        <taxon>ecological metagenomes</taxon>
    </lineage>
</organism>
<keyword evidence="4" id="KW-0560">Oxidoreductase</keyword>
<dbReference type="Pfam" id="PF26311">
    <property type="entry name" value="ETF-QO_FixC_C"/>
    <property type="match status" value="1"/>
</dbReference>
<dbReference type="Gene3D" id="3.30.9.90">
    <property type="match status" value="1"/>
</dbReference>
<evidence type="ECO:0000259" key="6">
    <source>
        <dbReference type="Pfam" id="PF26311"/>
    </source>
</evidence>
<reference evidence="7" key="2">
    <citation type="journal article" date="2014" name="ISME J.">
        <title>Microbial stratification in low pH oxic and suboxic macroscopic growths along an acid mine drainage.</title>
        <authorList>
            <person name="Mendez-Garcia C."/>
            <person name="Mesa V."/>
            <person name="Sprenger R.R."/>
            <person name="Richter M."/>
            <person name="Diez M.S."/>
            <person name="Solano J."/>
            <person name="Bargiela R."/>
            <person name="Golyshina O.V."/>
            <person name="Manteca A."/>
            <person name="Ramos J.L."/>
            <person name="Gallego J.R."/>
            <person name="Llorente I."/>
            <person name="Martins Dos Santos V.A."/>
            <person name="Jensen O.N."/>
            <person name="Pelaez A.I."/>
            <person name="Sanchez J."/>
            <person name="Ferrer M."/>
        </authorList>
    </citation>
    <scope>NUCLEOTIDE SEQUENCE</scope>
</reference>
<evidence type="ECO:0000313" key="7">
    <source>
        <dbReference type="EMBL" id="EQD73157.1"/>
    </source>
</evidence>
<reference evidence="7" key="1">
    <citation type="submission" date="2013-08" db="EMBL/GenBank/DDBJ databases">
        <authorList>
            <person name="Mendez C."/>
            <person name="Richter M."/>
            <person name="Ferrer M."/>
            <person name="Sanchez J."/>
        </authorList>
    </citation>
    <scope>NUCLEOTIDE SEQUENCE</scope>
</reference>
<comment type="caution">
    <text evidence="7">The sequence shown here is derived from an EMBL/GenBank/DDBJ whole genome shotgun (WGS) entry which is preliminary data.</text>
</comment>
<dbReference type="InterPro" id="IPR039651">
    <property type="entry name" value="FixC-like"/>
</dbReference>
<dbReference type="Pfam" id="PF12831">
    <property type="entry name" value="FAD_oxidored"/>
    <property type="match status" value="1"/>
</dbReference>
<gene>
    <name evidence="7" type="ORF">B1B_03365</name>
</gene>
<dbReference type="Pfam" id="PF21162">
    <property type="entry name" value="ETFQO_UQ-bd"/>
    <property type="match status" value="1"/>
</dbReference>
<dbReference type="SUPFAM" id="SSF51905">
    <property type="entry name" value="FAD/NAD(P)-binding domain"/>
    <property type="match status" value="1"/>
</dbReference>
<accession>T1BTG6</accession>
<evidence type="ECO:0000259" key="5">
    <source>
        <dbReference type="Pfam" id="PF21162"/>
    </source>
</evidence>
<dbReference type="SUPFAM" id="SSF54373">
    <property type="entry name" value="FAD-linked reductases, C-terminal domain"/>
    <property type="match status" value="1"/>
</dbReference>
<name>T1BTG6_9ZZZZ</name>
<dbReference type="Gene3D" id="3.50.50.60">
    <property type="entry name" value="FAD/NAD(P)-binding domain"/>
    <property type="match status" value="1"/>
</dbReference>
<evidence type="ECO:0000256" key="1">
    <source>
        <dbReference type="ARBA" id="ARBA00001974"/>
    </source>
</evidence>
<dbReference type="InterPro" id="IPR049398">
    <property type="entry name" value="ETF-QO/FixC_UQ-bd"/>
</dbReference>
<keyword evidence="3" id="KW-0274">FAD</keyword>
<evidence type="ECO:0000256" key="4">
    <source>
        <dbReference type="ARBA" id="ARBA00023002"/>
    </source>
</evidence>
<dbReference type="AlphaFoldDB" id="T1BTG6"/>
<feature type="domain" description="ETF-QO/FixC ubiquinone-binding" evidence="5">
    <location>
        <begin position="206"/>
        <end position="276"/>
    </location>
</feature>
<dbReference type="InterPro" id="IPR036188">
    <property type="entry name" value="FAD/NAD-bd_sf"/>
</dbReference>
<dbReference type="InterPro" id="IPR059103">
    <property type="entry name" value="FixC-like_C"/>
</dbReference>